<dbReference type="CDD" id="cd20303">
    <property type="entry name" value="cupin_ChrR_1"/>
    <property type="match status" value="1"/>
</dbReference>
<feature type="domain" description="ChrR-like cupin" evidence="1">
    <location>
        <begin position="9"/>
        <end position="111"/>
    </location>
</feature>
<dbReference type="InterPro" id="IPR011051">
    <property type="entry name" value="RmlC_Cupin_sf"/>
</dbReference>
<dbReference type="Pfam" id="PF12973">
    <property type="entry name" value="Cupin_7"/>
    <property type="match status" value="1"/>
</dbReference>
<sequence length="228" mass="25695">MRVHADFTQRAVVHGSKIEWVPSPTPGVDRRMLDRIGTESARATTIVRYEAGKKFPYHVHGGGEEFVVLDGVFSDQHGNFGAGYYVRNPPTSSHEPWSDEGCVILVKLHQFDLEDRTQVNIDTTKMRPVEPRDRDNVKVVPLFCDDAEDVRCETWAPRADIFLDVPKGGEFFVIDGSFEEGDALLEKWSWLRLPPGSKLNAKTGDAGAKLWVKTGHLPPDMARYEKFV</sequence>
<dbReference type="Gene3D" id="2.60.120.10">
    <property type="entry name" value="Jelly Rolls"/>
    <property type="match status" value="1"/>
</dbReference>
<evidence type="ECO:0000259" key="1">
    <source>
        <dbReference type="Pfam" id="PF12973"/>
    </source>
</evidence>
<accession>A0AAD7XP62</accession>
<evidence type="ECO:0000313" key="3">
    <source>
        <dbReference type="Proteomes" id="UP001230188"/>
    </source>
</evidence>
<comment type="caution">
    <text evidence="2">The sequence shown here is derived from an EMBL/GenBank/DDBJ whole genome shotgun (WGS) entry which is preliminary data.</text>
</comment>
<dbReference type="InterPro" id="IPR014710">
    <property type="entry name" value="RmlC-like_jellyroll"/>
</dbReference>
<organism evidence="2 3">
    <name type="scientific">Chrysophaeum taylorii</name>
    <dbReference type="NCBI Taxonomy" id="2483200"/>
    <lineage>
        <taxon>Eukaryota</taxon>
        <taxon>Sar</taxon>
        <taxon>Stramenopiles</taxon>
        <taxon>Ochrophyta</taxon>
        <taxon>Pelagophyceae</taxon>
        <taxon>Pelagomonadales</taxon>
        <taxon>Pelagomonadaceae</taxon>
        <taxon>Chrysophaeum</taxon>
    </lineage>
</organism>
<protein>
    <recommendedName>
        <fullName evidence="1">ChrR-like cupin domain-containing protein</fullName>
    </recommendedName>
</protein>
<dbReference type="AlphaFoldDB" id="A0AAD7XP62"/>
<dbReference type="InterPro" id="IPR025979">
    <property type="entry name" value="ChrR-like_cupin_dom"/>
</dbReference>
<gene>
    <name evidence="2" type="ORF">CTAYLR_006664</name>
</gene>
<evidence type="ECO:0000313" key="2">
    <source>
        <dbReference type="EMBL" id="KAJ8603090.1"/>
    </source>
</evidence>
<proteinExistence type="predicted"/>
<keyword evidence="3" id="KW-1185">Reference proteome</keyword>
<name>A0AAD7XP62_9STRA</name>
<dbReference type="EMBL" id="JAQMWT010000361">
    <property type="protein sequence ID" value="KAJ8603090.1"/>
    <property type="molecule type" value="Genomic_DNA"/>
</dbReference>
<reference evidence="2" key="1">
    <citation type="submission" date="2023-01" db="EMBL/GenBank/DDBJ databases">
        <title>Metagenome sequencing of chrysophaentin producing Chrysophaeum taylorii.</title>
        <authorList>
            <person name="Davison J."/>
            <person name="Bewley C."/>
        </authorList>
    </citation>
    <scope>NUCLEOTIDE SEQUENCE</scope>
    <source>
        <strain evidence="2">NIES-1699</strain>
    </source>
</reference>
<dbReference type="SUPFAM" id="SSF51182">
    <property type="entry name" value="RmlC-like cupins"/>
    <property type="match status" value="2"/>
</dbReference>
<dbReference type="Proteomes" id="UP001230188">
    <property type="component" value="Unassembled WGS sequence"/>
</dbReference>